<keyword evidence="3" id="KW-1185">Reference proteome</keyword>
<evidence type="ECO:0000313" key="3">
    <source>
        <dbReference type="Proteomes" id="UP000245396"/>
    </source>
</evidence>
<feature type="chain" id="PRO_5016266090" evidence="1">
    <location>
        <begin position="18"/>
        <end position="124"/>
    </location>
</feature>
<feature type="signal peptide" evidence="1">
    <location>
        <begin position="1"/>
        <end position="17"/>
    </location>
</feature>
<dbReference type="OrthoDB" id="5298197at2"/>
<dbReference type="RefSeq" id="WP_109612854.1">
    <property type="nucleotide sequence ID" value="NZ_QGGG01000006.1"/>
</dbReference>
<dbReference type="Proteomes" id="UP000245396">
    <property type="component" value="Unassembled WGS sequence"/>
</dbReference>
<reference evidence="2 3" key="1">
    <citation type="submission" date="2018-05" db="EMBL/GenBank/DDBJ databases">
        <title>Genomic Encyclopedia of Type Strains, Phase IV (KMG-IV): sequencing the most valuable type-strain genomes for metagenomic binning, comparative biology and taxonomic classification.</title>
        <authorList>
            <person name="Goeker M."/>
        </authorList>
    </citation>
    <scope>NUCLEOTIDE SEQUENCE [LARGE SCALE GENOMIC DNA]</scope>
    <source>
        <strain evidence="2 3">DSM 6986</strain>
    </source>
</reference>
<keyword evidence="1" id="KW-0732">Signal</keyword>
<dbReference type="InterPro" id="IPR015001">
    <property type="entry name" value="DUF1850"/>
</dbReference>
<sequence length="124" mass="13021">MSICILAGGKLTVLAAAAFTLSWTHSVEKTRWQENWQVTPAGQLRIVEARVEGSGAGMDPPEGSVMQDGWWVYVPAVPVQQQIVLASSGATGAGWSLCTQERCLVLGAARGAPVTLSACDEAAH</sequence>
<proteinExistence type="predicted"/>
<evidence type="ECO:0000256" key="1">
    <source>
        <dbReference type="SAM" id="SignalP"/>
    </source>
</evidence>
<protein>
    <submittedName>
        <fullName evidence="2">Uncharacterized protein DUF1850</fullName>
    </submittedName>
</protein>
<dbReference type="AlphaFoldDB" id="A0A316C3F3"/>
<dbReference type="Pfam" id="PF08905">
    <property type="entry name" value="DUF1850"/>
    <property type="match status" value="1"/>
</dbReference>
<dbReference type="EMBL" id="QGGG01000006">
    <property type="protein sequence ID" value="PWJ84282.1"/>
    <property type="molecule type" value="Genomic_DNA"/>
</dbReference>
<gene>
    <name evidence="2" type="ORF">C7441_106198</name>
</gene>
<accession>A0A316C3F3</accession>
<evidence type="ECO:0000313" key="2">
    <source>
        <dbReference type="EMBL" id="PWJ84282.1"/>
    </source>
</evidence>
<name>A0A316C3F3_PSESE</name>
<comment type="caution">
    <text evidence="2">The sequence shown here is derived from an EMBL/GenBank/DDBJ whole genome shotgun (WGS) entry which is preliminary data.</text>
</comment>
<dbReference type="STRING" id="1192868.GCA_000304395_00186"/>
<organism evidence="2 3">
    <name type="scientific">Pseudaminobacter salicylatoxidans</name>
    <dbReference type="NCBI Taxonomy" id="93369"/>
    <lineage>
        <taxon>Bacteria</taxon>
        <taxon>Pseudomonadati</taxon>
        <taxon>Pseudomonadota</taxon>
        <taxon>Alphaproteobacteria</taxon>
        <taxon>Hyphomicrobiales</taxon>
        <taxon>Phyllobacteriaceae</taxon>
        <taxon>Pseudaminobacter</taxon>
    </lineage>
</organism>